<accession>A0A498KP04</accession>
<dbReference type="EMBL" id="RDQH01000322">
    <property type="protein sequence ID" value="RXI09528.1"/>
    <property type="molecule type" value="Genomic_DNA"/>
</dbReference>
<organism evidence="2 3">
    <name type="scientific">Malus domestica</name>
    <name type="common">Apple</name>
    <name type="synonym">Pyrus malus</name>
    <dbReference type="NCBI Taxonomy" id="3750"/>
    <lineage>
        <taxon>Eukaryota</taxon>
        <taxon>Viridiplantae</taxon>
        <taxon>Streptophyta</taxon>
        <taxon>Embryophyta</taxon>
        <taxon>Tracheophyta</taxon>
        <taxon>Spermatophyta</taxon>
        <taxon>Magnoliopsida</taxon>
        <taxon>eudicotyledons</taxon>
        <taxon>Gunneridae</taxon>
        <taxon>Pentapetalae</taxon>
        <taxon>rosids</taxon>
        <taxon>fabids</taxon>
        <taxon>Rosales</taxon>
        <taxon>Rosaceae</taxon>
        <taxon>Amygdaloideae</taxon>
        <taxon>Maleae</taxon>
        <taxon>Malus</taxon>
    </lineage>
</organism>
<reference evidence="2 3" key="1">
    <citation type="submission" date="2018-10" db="EMBL/GenBank/DDBJ databases">
        <title>A high-quality apple genome assembly.</title>
        <authorList>
            <person name="Hu J."/>
        </authorList>
    </citation>
    <scope>NUCLEOTIDE SEQUENCE [LARGE SCALE GENOMIC DNA]</scope>
    <source>
        <strain evidence="3">cv. HFTH1</strain>
        <tissue evidence="2">Young leaf</tissue>
    </source>
</reference>
<keyword evidence="3" id="KW-1185">Reference proteome</keyword>
<sequence>MGFIIPFSRVVSLPNEENDKSSSSDAQGMDRSPWQQSLYNHRRENIVVILSSIQQHVVKFQMEVGSRRRIGVQPFSLSTKRMLTL</sequence>
<evidence type="ECO:0000313" key="2">
    <source>
        <dbReference type="EMBL" id="RXI09528.1"/>
    </source>
</evidence>
<dbReference type="AlphaFoldDB" id="A0A498KP04"/>
<feature type="region of interest" description="Disordered" evidence="1">
    <location>
        <begin position="14"/>
        <end position="34"/>
    </location>
</feature>
<gene>
    <name evidence="2" type="ORF">DVH24_006205</name>
</gene>
<dbReference type="Proteomes" id="UP000290289">
    <property type="component" value="Unassembled WGS sequence"/>
</dbReference>
<evidence type="ECO:0000256" key="1">
    <source>
        <dbReference type="SAM" id="MobiDB-lite"/>
    </source>
</evidence>
<evidence type="ECO:0000313" key="3">
    <source>
        <dbReference type="Proteomes" id="UP000290289"/>
    </source>
</evidence>
<name>A0A498KP04_MALDO</name>
<proteinExistence type="predicted"/>
<protein>
    <submittedName>
        <fullName evidence="2">Uncharacterized protein</fullName>
    </submittedName>
</protein>
<comment type="caution">
    <text evidence="2">The sequence shown here is derived from an EMBL/GenBank/DDBJ whole genome shotgun (WGS) entry which is preliminary data.</text>
</comment>